<evidence type="ECO:0000259" key="8">
    <source>
        <dbReference type="Pfam" id="PF02108"/>
    </source>
</evidence>
<dbReference type="InterPro" id="IPR051472">
    <property type="entry name" value="T3SS_Stator/FliH"/>
</dbReference>
<organism evidence="9 10">
    <name type="scientific">Variovorax paradoxus</name>
    <dbReference type="NCBI Taxonomy" id="34073"/>
    <lineage>
        <taxon>Bacteria</taxon>
        <taxon>Pseudomonadati</taxon>
        <taxon>Pseudomonadota</taxon>
        <taxon>Betaproteobacteria</taxon>
        <taxon>Burkholderiales</taxon>
        <taxon>Comamonadaceae</taxon>
        <taxon>Variovorax</taxon>
    </lineage>
</organism>
<evidence type="ECO:0000256" key="6">
    <source>
        <dbReference type="ARBA" id="ARBA00022927"/>
    </source>
</evidence>
<keyword evidence="7" id="KW-1006">Bacterial flagellum protein export</keyword>
<evidence type="ECO:0000256" key="4">
    <source>
        <dbReference type="ARBA" id="ARBA00022448"/>
    </source>
</evidence>
<dbReference type="GO" id="GO:0015031">
    <property type="term" value="P:protein transport"/>
    <property type="evidence" value="ECO:0007669"/>
    <property type="project" value="UniProtKB-KW"/>
</dbReference>
<evidence type="ECO:0000313" key="9">
    <source>
        <dbReference type="EMBL" id="PZQ75077.1"/>
    </source>
</evidence>
<comment type="caution">
    <text evidence="9">The sequence shown here is derived from an EMBL/GenBank/DDBJ whole genome shotgun (WGS) entry which is preliminary data.</text>
</comment>
<accession>A0A2W5RX48</accession>
<dbReference type="Pfam" id="PF02108">
    <property type="entry name" value="FliH"/>
    <property type="match status" value="1"/>
</dbReference>
<keyword evidence="5" id="KW-1005">Bacterial flagellum biogenesis</keyword>
<comment type="similarity">
    <text evidence="2">Belongs to the FliH family.</text>
</comment>
<dbReference type="PANTHER" id="PTHR34982:SF1">
    <property type="entry name" value="FLAGELLAR ASSEMBLY PROTEIN FLIH"/>
    <property type="match status" value="1"/>
</dbReference>
<dbReference type="GO" id="GO:0044781">
    <property type="term" value="P:bacterial-type flagellum organization"/>
    <property type="evidence" value="ECO:0007669"/>
    <property type="project" value="UniProtKB-KW"/>
</dbReference>
<dbReference type="AlphaFoldDB" id="A0A2W5RX48"/>
<feature type="domain" description="Flagellar assembly protein FliH/Type III secretion system HrpE" evidence="8">
    <location>
        <begin position="91"/>
        <end position="216"/>
    </location>
</feature>
<evidence type="ECO:0000256" key="7">
    <source>
        <dbReference type="ARBA" id="ARBA00023225"/>
    </source>
</evidence>
<comment type="function">
    <text evidence="1">Needed for flagellar regrowth and assembly.</text>
</comment>
<proteinExistence type="inferred from homology"/>
<evidence type="ECO:0000256" key="3">
    <source>
        <dbReference type="ARBA" id="ARBA00016507"/>
    </source>
</evidence>
<dbReference type="Proteomes" id="UP000249135">
    <property type="component" value="Unassembled WGS sequence"/>
</dbReference>
<gene>
    <name evidence="9" type="ORF">DI563_10590</name>
</gene>
<sequence length="235" mass="24716">MARSSWAAAPAWSEAMVRTSRFIAAEDLGVASPWTFARVGATPEQAPVIRPEAVRDARSHGYAEGHADGVAEATARVRAEMQDAFDQSLAEHAARFAALFDAARIGLAQAQQDIARGSLEIACAIARQVLRRELAGGTQGLAEVAQEAVQLLLDDGRPGSLSLSRADHERFGVALQAQLAEQSVSVLVDASLSEGDCVLSSAANRVDASVSARWAHAVGSLGLDIPWDEEPAHAA</sequence>
<evidence type="ECO:0000256" key="5">
    <source>
        <dbReference type="ARBA" id="ARBA00022795"/>
    </source>
</evidence>
<reference evidence="9 10" key="1">
    <citation type="submission" date="2017-08" db="EMBL/GenBank/DDBJ databases">
        <title>Infants hospitalized years apart are colonized by the same room-sourced microbial strains.</title>
        <authorList>
            <person name="Brooks B."/>
            <person name="Olm M.R."/>
            <person name="Firek B.A."/>
            <person name="Baker R."/>
            <person name="Thomas B.C."/>
            <person name="Morowitz M.J."/>
            <person name="Banfield J.F."/>
        </authorList>
    </citation>
    <scope>NUCLEOTIDE SEQUENCE [LARGE SCALE GENOMIC DNA]</scope>
    <source>
        <strain evidence="9">S2_005_003_R2_41</strain>
    </source>
</reference>
<keyword evidence="6" id="KW-0653">Protein transport</keyword>
<dbReference type="InterPro" id="IPR018035">
    <property type="entry name" value="Flagellar_FliH/T3SS_HrpE"/>
</dbReference>
<evidence type="ECO:0000256" key="1">
    <source>
        <dbReference type="ARBA" id="ARBA00003041"/>
    </source>
</evidence>
<dbReference type="EMBL" id="QFPP01000102">
    <property type="protein sequence ID" value="PZQ75077.1"/>
    <property type="molecule type" value="Genomic_DNA"/>
</dbReference>
<name>A0A2W5RX48_VARPD</name>
<evidence type="ECO:0000313" key="10">
    <source>
        <dbReference type="Proteomes" id="UP000249135"/>
    </source>
</evidence>
<protein>
    <recommendedName>
        <fullName evidence="3">Flagellar assembly protein FliH</fullName>
    </recommendedName>
</protein>
<keyword evidence="4" id="KW-0813">Transport</keyword>
<dbReference type="GO" id="GO:0005829">
    <property type="term" value="C:cytosol"/>
    <property type="evidence" value="ECO:0007669"/>
    <property type="project" value="TreeGrafter"/>
</dbReference>
<dbReference type="PANTHER" id="PTHR34982">
    <property type="entry name" value="YOP PROTEINS TRANSLOCATION PROTEIN L"/>
    <property type="match status" value="1"/>
</dbReference>
<evidence type="ECO:0000256" key="2">
    <source>
        <dbReference type="ARBA" id="ARBA00006602"/>
    </source>
</evidence>